<dbReference type="Proteomes" id="UP000184192">
    <property type="component" value="Unassembled WGS sequence"/>
</dbReference>
<accession>A0A1M6JLG4</accession>
<dbReference type="InterPro" id="IPR057436">
    <property type="entry name" value="5TMH_Lnb"/>
</dbReference>
<evidence type="ECO:0000259" key="3">
    <source>
        <dbReference type="Pfam" id="PF25221"/>
    </source>
</evidence>
<dbReference type="Pfam" id="PF25221">
    <property type="entry name" value="5TMH_Lnb"/>
    <property type="match status" value="1"/>
</dbReference>
<feature type="transmembrane region" description="Helical" evidence="1">
    <location>
        <begin position="332"/>
        <end position="350"/>
    </location>
</feature>
<name>A0A1M6JLG4_9BACE</name>
<dbReference type="eggNOG" id="ENOG502Z87C">
    <property type="taxonomic scope" value="Bacteria"/>
</dbReference>
<feature type="transmembrane region" description="Helical" evidence="1">
    <location>
        <begin position="307"/>
        <end position="326"/>
    </location>
</feature>
<feature type="domain" description="Lnb N-terminal periplasmic" evidence="2">
    <location>
        <begin position="37"/>
        <end position="180"/>
    </location>
</feature>
<feature type="transmembrane region" description="Helical" evidence="1">
    <location>
        <begin position="277"/>
        <end position="295"/>
    </location>
</feature>
<feature type="domain" description="Lnb-like transmembrane" evidence="3">
    <location>
        <begin position="270"/>
        <end position="410"/>
    </location>
</feature>
<evidence type="ECO:0000259" key="2">
    <source>
        <dbReference type="Pfam" id="PF13387"/>
    </source>
</evidence>
<gene>
    <name evidence="4" type="ORF">SAMN05444350_13038</name>
</gene>
<proteinExistence type="predicted"/>
<keyword evidence="5" id="KW-1185">Reference proteome</keyword>
<dbReference type="InterPro" id="IPR025178">
    <property type="entry name" value="Lnb_N"/>
</dbReference>
<dbReference type="Pfam" id="PF13387">
    <property type="entry name" value="Lnb_N"/>
    <property type="match status" value="1"/>
</dbReference>
<keyword evidence="1" id="KW-1133">Transmembrane helix</keyword>
<protein>
    <submittedName>
        <fullName evidence="4">Uncharacterized protein</fullName>
    </submittedName>
</protein>
<evidence type="ECO:0000313" key="4">
    <source>
        <dbReference type="EMBL" id="SHJ47516.1"/>
    </source>
</evidence>
<feature type="transmembrane region" description="Helical" evidence="1">
    <location>
        <begin position="362"/>
        <end position="381"/>
    </location>
</feature>
<dbReference type="AlphaFoldDB" id="A0A1M6JLG4"/>
<evidence type="ECO:0000313" key="5">
    <source>
        <dbReference type="Proteomes" id="UP000184192"/>
    </source>
</evidence>
<evidence type="ECO:0000256" key="1">
    <source>
        <dbReference type="SAM" id="Phobius"/>
    </source>
</evidence>
<organism evidence="4 5">
    <name type="scientific">Bacteroides stercorirosoris</name>
    <dbReference type="NCBI Taxonomy" id="871324"/>
    <lineage>
        <taxon>Bacteria</taxon>
        <taxon>Pseudomonadati</taxon>
        <taxon>Bacteroidota</taxon>
        <taxon>Bacteroidia</taxon>
        <taxon>Bacteroidales</taxon>
        <taxon>Bacteroidaceae</taxon>
        <taxon>Bacteroides</taxon>
    </lineage>
</organism>
<keyword evidence="1" id="KW-0472">Membrane</keyword>
<sequence>MNSFYCAPTLHYLCSEMKRTSLLLIISVFCALSLKAQRTDSIRISLLTCASGSEIYSLFGHTAIRYENFTQGIDAVFNYGMFNFNAPNFIFRFALGETDYQLGVTSYERFAEEYDYLGRDVWQQTLNLTQDEKVRLAGLLQENYHPENRVYRYNFFYDNCATRPRDQIEKAIDGSLQYADNMTDTDTGVSFRDLLHKYNEGHPWSRFGMDMCMGSKADEPINRRLMMFVPFYVQQYFETAQIINKEGQARPLVSSEERVVVTGLTAADHRSGGITPMQAALLLFILVTAATIYGIRRRKALWGLDLLLFFCAGVAGCILAFLALFSQHPAVSPNYLLFVFHPLHLFCLPWMINKVRKQQKSWYMAANFIVLTLFILLWAIIPQRFDFAVLPLALCLLIRSASNLILTLKKR</sequence>
<dbReference type="EMBL" id="FQZN01000030">
    <property type="protein sequence ID" value="SHJ47516.1"/>
    <property type="molecule type" value="Genomic_DNA"/>
</dbReference>
<feature type="transmembrane region" description="Helical" evidence="1">
    <location>
        <begin position="387"/>
        <end position="408"/>
    </location>
</feature>
<keyword evidence="1" id="KW-0812">Transmembrane</keyword>
<reference evidence="5" key="1">
    <citation type="submission" date="2016-11" db="EMBL/GenBank/DDBJ databases">
        <authorList>
            <person name="Varghese N."/>
            <person name="Submissions S."/>
        </authorList>
    </citation>
    <scope>NUCLEOTIDE SEQUENCE [LARGE SCALE GENOMIC DNA]</scope>
    <source>
        <strain evidence="5">DSM 26884</strain>
    </source>
</reference>